<organism evidence="1 2">
    <name type="scientific">Melastoma candidum</name>
    <dbReference type="NCBI Taxonomy" id="119954"/>
    <lineage>
        <taxon>Eukaryota</taxon>
        <taxon>Viridiplantae</taxon>
        <taxon>Streptophyta</taxon>
        <taxon>Embryophyta</taxon>
        <taxon>Tracheophyta</taxon>
        <taxon>Spermatophyta</taxon>
        <taxon>Magnoliopsida</taxon>
        <taxon>eudicotyledons</taxon>
        <taxon>Gunneridae</taxon>
        <taxon>Pentapetalae</taxon>
        <taxon>rosids</taxon>
        <taxon>malvids</taxon>
        <taxon>Myrtales</taxon>
        <taxon>Melastomataceae</taxon>
        <taxon>Melastomatoideae</taxon>
        <taxon>Melastomateae</taxon>
        <taxon>Melastoma</taxon>
    </lineage>
</organism>
<keyword evidence="2" id="KW-1185">Reference proteome</keyword>
<evidence type="ECO:0000313" key="1">
    <source>
        <dbReference type="EMBL" id="KAI4378148.1"/>
    </source>
</evidence>
<proteinExistence type="predicted"/>
<name>A0ACB9RGS4_9MYRT</name>
<reference evidence="2" key="1">
    <citation type="journal article" date="2023" name="Front. Plant Sci.">
        <title>Chromosomal-level genome assembly of Melastoma candidum provides insights into trichome evolution.</title>
        <authorList>
            <person name="Zhong Y."/>
            <person name="Wu W."/>
            <person name="Sun C."/>
            <person name="Zou P."/>
            <person name="Liu Y."/>
            <person name="Dai S."/>
            <person name="Zhou R."/>
        </authorList>
    </citation>
    <scope>NUCLEOTIDE SEQUENCE [LARGE SCALE GENOMIC DNA]</scope>
</reference>
<protein>
    <submittedName>
        <fullName evidence="1">Uncharacterized protein</fullName>
    </submittedName>
</protein>
<dbReference type="EMBL" id="CM042883">
    <property type="protein sequence ID" value="KAI4378148.1"/>
    <property type="molecule type" value="Genomic_DNA"/>
</dbReference>
<comment type="caution">
    <text evidence="1">The sequence shown here is derived from an EMBL/GenBank/DDBJ whole genome shotgun (WGS) entry which is preliminary data.</text>
</comment>
<dbReference type="Proteomes" id="UP001057402">
    <property type="component" value="Chromosome 4"/>
</dbReference>
<sequence length="395" mass="42746">MNDSSSRFSPSHDPAVSTPLLHEPSDADLPGRADSPRCEWDLQLSSVVSSSSDSASSVSDILGAIEFDPLGTLLATGGIARKIRIYRFDNLVRVPDETASRESRVSLLDHSTACDFYLCTPAKLSSLCWRPGSSGRVIGSGDYDGVVTEYDLEKRVPLFERDEHGGRRVWTVDYSQDGLGASGSDDGKVQVWDSRCEGGTCVAVVQPGRGLSSPVCCVEFNPFDGNIMAAGCVDRKAYCYDMRNLAAPVHVLEGHGKTVTYVKFVDARTLVTASIDGCLKMWQLESSRAFRTYRGHVNSRSFVGLSVWRNGGLIGCGSEDDRVFVYDKRWGEPIWVRGFGSRGGGGFVSSVCWRQVGEERCTMVASGSDGVLQVFVGKRSSSSSTTTSSSSPSFI</sequence>
<evidence type="ECO:0000313" key="2">
    <source>
        <dbReference type="Proteomes" id="UP001057402"/>
    </source>
</evidence>
<gene>
    <name evidence="1" type="ORF">MLD38_015670</name>
</gene>
<accession>A0ACB9RGS4</accession>